<keyword evidence="2" id="KW-1185">Reference proteome</keyword>
<dbReference type="Gene3D" id="2.160.10.10">
    <property type="entry name" value="Hexapeptide repeat proteins"/>
    <property type="match status" value="1"/>
</dbReference>
<gene>
    <name evidence="1" type="ORF">G6034_03170</name>
</gene>
<dbReference type="Proteomes" id="UP000543556">
    <property type="component" value="Unassembled WGS sequence"/>
</dbReference>
<sequence length="170" mass="18070">MQAKIDSSVVIMTDGGRDVTVGDHTQILRGTEILGPVVIGSNTYINRDNYIRAETTIGNHVAVGPFCRFVTDSHEIGSTNRRAGKNTVNPIFVGDGTWIGASVTILGGVKIGRGCVIAAGSVVIKDIPDNCLAAGVPAKIVRRLEAPTAKNPVLRHAYKVLQGLRKIQDN</sequence>
<accession>A0A7Y7LX37</accession>
<name>A0A7Y7LX37_9MICC</name>
<dbReference type="RefSeq" id="WP_218063507.1">
    <property type="nucleotide sequence ID" value="NZ_JAAMFM010000003.1"/>
</dbReference>
<dbReference type="InterPro" id="IPR011004">
    <property type="entry name" value="Trimer_LpxA-like_sf"/>
</dbReference>
<organism evidence="1 2">
    <name type="scientific">Arthrobacter wenxiniae</name>
    <dbReference type="NCBI Taxonomy" id="2713570"/>
    <lineage>
        <taxon>Bacteria</taxon>
        <taxon>Bacillati</taxon>
        <taxon>Actinomycetota</taxon>
        <taxon>Actinomycetes</taxon>
        <taxon>Micrococcales</taxon>
        <taxon>Micrococcaceae</taxon>
        <taxon>Arthrobacter</taxon>
    </lineage>
</organism>
<dbReference type="EMBL" id="JAAMFM010000003">
    <property type="protein sequence ID" value="NVM93925.1"/>
    <property type="molecule type" value="Genomic_DNA"/>
</dbReference>
<dbReference type="Pfam" id="PF00132">
    <property type="entry name" value="Hexapep"/>
    <property type="match status" value="1"/>
</dbReference>
<dbReference type="GO" id="GO:0016746">
    <property type="term" value="F:acyltransferase activity"/>
    <property type="evidence" value="ECO:0007669"/>
    <property type="project" value="UniProtKB-KW"/>
</dbReference>
<reference evidence="1 2" key="1">
    <citation type="submission" date="2020-02" db="EMBL/GenBank/DDBJ databases">
        <title>Genome sequence of strain AETb3-4.</title>
        <authorList>
            <person name="Gao J."/>
            <person name="Zhang X."/>
        </authorList>
    </citation>
    <scope>NUCLEOTIDE SEQUENCE [LARGE SCALE GENOMIC DNA]</scope>
    <source>
        <strain evidence="1 2">AETb3-4</strain>
    </source>
</reference>
<evidence type="ECO:0000313" key="1">
    <source>
        <dbReference type="EMBL" id="NVM93925.1"/>
    </source>
</evidence>
<dbReference type="PANTHER" id="PTHR23416">
    <property type="entry name" value="SIALIC ACID SYNTHASE-RELATED"/>
    <property type="match status" value="1"/>
</dbReference>
<proteinExistence type="predicted"/>
<dbReference type="AlphaFoldDB" id="A0A7Y7LX37"/>
<keyword evidence="1" id="KW-0808">Transferase</keyword>
<protein>
    <submittedName>
        <fullName evidence="1">Acyltransferase</fullName>
    </submittedName>
</protein>
<dbReference type="SUPFAM" id="SSF51161">
    <property type="entry name" value="Trimeric LpxA-like enzymes"/>
    <property type="match status" value="1"/>
</dbReference>
<dbReference type="InterPro" id="IPR001451">
    <property type="entry name" value="Hexapep"/>
</dbReference>
<comment type="caution">
    <text evidence="1">The sequence shown here is derived from an EMBL/GenBank/DDBJ whole genome shotgun (WGS) entry which is preliminary data.</text>
</comment>
<evidence type="ECO:0000313" key="2">
    <source>
        <dbReference type="Proteomes" id="UP000543556"/>
    </source>
</evidence>
<dbReference type="InterPro" id="IPR051159">
    <property type="entry name" value="Hexapeptide_acetyltransf"/>
</dbReference>
<keyword evidence="1" id="KW-0012">Acyltransferase</keyword>